<sequence>MKIQKFFGMIAALTLAVNCFGANKSEVEVPRTVQKDIYKYYILEESKKTTLFNVTLKRLSYDTTLYIKVEVNCPSRVIRELGNSIKSAKAISTDNPKPWVKPVIGSIQSDIITYVCR</sequence>
<keyword evidence="2" id="KW-1185">Reference proteome</keyword>
<gene>
    <name evidence="1" type="ORF">SHALO_0444</name>
</gene>
<accession>A0A1D7TH21</accession>
<dbReference type="EMBL" id="CP017111">
    <property type="protein sequence ID" value="AOO64240.1"/>
    <property type="molecule type" value="Genomic_DNA"/>
</dbReference>
<evidence type="ECO:0000313" key="1">
    <source>
        <dbReference type="EMBL" id="AOO64240.1"/>
    </source>
</evidence>
<dbReference type="PATRIC" id="fig|1193502.14.peg.457"/>
<dbReference type="AlphaFoldDB" id="A0A1D7TH21"/>
<dbReference type="KEGG" id="shal:SHALO_0444"/>
<dbReference type="Proteomes" id="UP000094609">
    <property type="component" value="Chromosome"/>
</dbReference>
<evidence type="ECO:0000313" key="2">
    <source>
        <dbReference type="Proteomes" id="UP000094609"/>
    </source>
</evidence>
<name>A0A1D7TH21_9BACT</name>
<dbReference type="RefSeq" id="WP_069477196.1">
    <property type="nucleotide sequence ID" value="NZ_CP017111.1"/>
</dbReference>
<proteinExistence type="predicted"/>
<protein>
    <submittedName>
        <fullName evidence="1">Uncharacterized protein</fullName>
    </submittedName>
</protein>
<organism evidence="1 2">
    <name type="scientific">Sulfurospirillum halorespirans DSM 13726</name>
    <dbReference type="NCBI Taxonomy" id="1193502"/>
    <lineage>
        <taxon>Bacteria</taxon>
        <taxon>Pseudomonadati</taxon>
        <taxon>Campylobacterota</taxon>
        <taxon>Epsilonproteobacteria</taxon>
        <taxon>Campylobacterales</taxon>
        <taxon>Sulfurospirillaceae</taxon>
        <taxon>Sulfurospirillum</taxon>
    </lineage>
</organism>
<reference evidence="2" key="1">
    <citation type="submission" date="2016-08" db="EMBL/GenBank/DDBJ databases">
        <title>Complete genome sequence of the organohalide-respiring Epsilonproteobacterium Sulfurospirillum halorespirans.</title>
        <authorList>
            <person name="Goris T."/>
            <person name="Zimmermann J."/>
            <person name="Schenz B."/>
            <person name="Lemos M."/>
            <person name="Hackermueller J."/>
            <person name="Diekert G."/>
        </authorList>
    </citation>
    <scope>NUCLEOTIDE SEQUENCE [LARGE SCALE GENOMIC DNA]</scope>
    <source>
        <strain>DSM 13726</strain>
        <strain evidence="2">PCE-M2</strain>
    </source>
</reference>